<evidence type="ECO:0000256" key="7">
    <source>
        <dbReference type="ARBA" id="ARBA00023242"/>
    </source>
</evidence>
<feature type="region of interest" description="Disordered" evidence="8">
    <location>
        <begin position="327"/>
        <end position="393"/>
    </location>
</feature>
<dbReference type="SMART" id="SM00249">
    <property type="entry name" value="PHD"/>
    <property type="match status" value="1"/>
</dbReference>
<dbReference type="OMA" id="SENAYFK"/>
<dbReference type="InterPro" id="IPR006565">
    <property type="entry name" value="BTP"/>
</dbReference>
<feature type="compositionally biased region" description="Basic and acidic residues" evidence="8">
    <location>
        <begin position="331"/>
        <end position="355"/>
    </location>
</feature>
<protein>
    <submittedName>
        <fullName evidence="9">Uncharacterized protein</fullName>
    </submittedName>
</protein>
<dbReference type="SMART" id="SM00576">
    <property type="entry name" value="BTP"/>
    <property type="match status" value="1"/>
</dbReference>
<keyword evidence="7" id="KW-0539">Nucleus</keyword>
<dbReference type="Proteomes" id="UP000008281">
    <property type="component" value="Unassembled WGS sequence"/>
</dbReference>
<feature type="compositionally biased region" description="Basic and acidic residues" evidence="8">
    <location>
        <begin position="369"/>
        <end position="389"/>
    </location>
</feature>
<dbReference type="InterPro" id="IPR009072">
    <property type="entry name" value="Histone-fold"/>
</dbReference>
<sequence length="570" mass="66215">MIYETITGDGPLAADDFALIKLRDTVENICEHFGVNSVTSNATDRLTTILRNKLTSYSNSTRLFMEISGRTQATLSDVKASLMHHKIDLKGFEGYLKYAHTERSETLPIFPVADPDKMNSENAYFKTIYGPKPSDEELKTRPEHIPQYYRAIHPEWIKDEFNTASKPVPRRKIKPKESNAVNLNIPNFAELSFSGFFEELDENRKFEDERRKAKVSPRSSENETILKPFFQKDTFIVKTAKSVKTAKKNTGEKPEDKSQKLHSLREQQINLPSATSLQREVPFLLSDAPIDAAIVAEFDVEQKENGNQKRDEDIAQYKEYKRLKKERKRMRREERNKENSVRTVVNDKLEEQKSEELEEITNVTEIDESDKGQSRKSKLDESTEEYKEYKRLKKERKRREREEKFIETPEKAPPIPKLTLKIKFGNELFEKPIEHVPDTSFPPSITPLKIRIKNLLPAKKIDENNEKRPDKENCDESYLNQKQLHEDSDTGGKVWYCPVCSVVYANDKYMVGCDKCEHWFHWDCVGLTAEPSDSKWYCPRCINKKKTKKNKKRKASGVGGFNEVVKKQKI</sequence>
<proteinExistence type="predicted"/>
<dbReference type="eggNOG" id="KOG2389">
    <property type="taxonomic scope" value="Eukaryota"/>
</dbReference>
<evidence type="ECO:0000256" key="1">
    <source>
        <dbReference type="ARBA" id="ARBA00004123"/>
    </source>
</evidence>
<dbReference type="GO" id="GO:0005669">
    <property type="term" value="C:transcription factor TFIID complex"/>
    <property type="evidence" value="ECO:0007669"/>
    <property type="project" value="TreeGrafter"/>
</dbReference>
<evidence type="ECO:0000313" key="9">
    <source>
        <dbReference type="EMBL" id="EFO99119.1"/>
    </source>
</evidence>
<dbReference type="GO" id="GO:0046982">
    <property type="term" value="F:protein heterodimerization activity"/>
    <property type="evidence" value="ECO:0007669"/>
    <property type="project" value="InterPro"/>
</dbReference>
<dbReference type="PANTHER" id="PTHR46452:SF1">
    <property type="entry name" value="TRANSCRIPTION INITIATION FACTOR TFIID SUBUNIT 3"/>
    <property type="match status" value="1"/>
</dbReference>
<keyword evidence="3" id="KW-0863">Zinc-finger</keyword>
<gene>
    <name evidence="9" type="ORF">CRE_17917</name>
</gene>
<dbReference type="AlphaFoldDB" id="E3MDI6"/>
<dbReference type="Gene3D" id="1.10.20.10">
    <property type="entry name" value="Histone, subunit A"/>
    <property type="match status" value="1"/>
</dbReference>
<evidence type="ECO:0000256" key="6">
    <source>
        <dbReference type="ARBA" id="ARBA00023163"/>
    </source>
</evidence>
<evidence type="ECO:0000256" key="2">
    <source>
        <dbReference type="ARBA" id="ARBA00022723"/>
    </source>
</evidence>
<reference evidence="9" key="1">
    <citation type="submission" date="2007-07" db="EMBL/GenBank/DDBJ databases">
        <title>PCAP assembly of the Caenorhabditis remanei genome.</title>
        <authorList>
            <consortium name="The Caenorhabditis remanei Sequencing Consortium"/>
            <person name="Wilson R.K."/>
        </authorList>
    </citation>
    <scope>NUCLEOTIDE SEQUENCE [LARGE SCALE GENOMIC DNA]</scope>
    <source>
        <strain evidence="9">PB4641</strain>
    </source>
</reference>
<dbReference type="PROSITE" id="PS01359">
    <property type="entry name" value="ZF_PHD_1"/>
    <property type="match status" value="1"/>
</dbReference>
<dbReference type="STRING" id="31234.E3MDI6"/>
<dbReference type="eggNOG" id="KOG1973">
    <property type="taxonomic scope" value="Eukaryota"/>
</dbReference>
<evidence type="ECO:0000256" key="4">
    <source>
        <dbReference type="ARBA" id="ARBA00022833"/>
    </source>
</evidence>
<dbReference type="HOGENOM" id="CLU_478375_0_0_1"/>
<name>E3MDI6_CAERE</name>
<keyword evidence="5" id="KW-0805">Transcription regulation</keyword>
<dbReference type="Pfam" id="PF00628">
    <property type="entry name" value="PHD"/>
    <property type="match status" value="1"/>
</dbReference>
<dbReference type="InterPro" id="IPR019787">
    <property type="entry name" value="Znf_PHD-finger"/>
</dbReference>
<keyword evidence="6" id="KW-0804">Transcription</keyword>
<dbReference type="EMBL" id="DS268437">
    <property type="protein sequence ID" value="EFO99119.1"/>
    <property type="molecule type" value="Genomic_DNA"/>
</dbReference>
<evidence type="ECO:0000256" key="8">
    <source>
        <dbReference type="SAM" id="MobiDB-lite"/>
    </source>
</evidence>
<keyword evidence="2" id="KW-0479">Metal-binding</keyword>
<dbReference type="CTD" id="9817668"/>
<evidence type="ECO:0000313" key="10">
    <source>
        <dbReference type="Proteomes" id="UP000008281"/>
    </source>
</evidence>
<organism evidence="10">
    <name type="scientific">Caenorhabditis remanei</name>
    <name type="common">Caenorhabditis vulgaris</name>
    <dbReference type="NCBI Taxonomy" id="31234"/>
    <lineage>
        <taxon>Eukaryota</taxon>
        <taxon>Metazoa</taxon>
        <taxon>Ecdysozoa</taxon>
        <taxon>Nematoda</taxon>
        <taxon>Chromadorea</taxon>
        <taxon>Rhabditida</taxon>
        <taxon>Rhabditina</taxon>
        <taxon>Rhabditomorpha</taxon>
        <taxon>Rhabditoidea</taxon>
        <taxon>Rhabditidae</taxon>
        <taxon>Peloderinae</taxon>
        <taxon>Caenorhabditis</taxon>
    </lineage>
</organism>
<dbReference type="InterPro" id="IPR011011">
    <property type="entry name" value="Znf_FYVE_PHD"/>
</dbReference>
<accession>E3MDI6</accession>
<dbReference type="InterPro" id="IPR019786">
    <property type="entry name" value="Zinc_finger_PHD-type_CS"/>
</dbReference>
<dbReference type="PANTHER" id="PTHR46452">
    <property type="entry name" value="TRANSCRIPTION INITIATION FACTOR TFIID SUBUNIT 3"/>
    <property type="match status" value="1"/>
</dbReference>
<dbReference type="GeneID" id="9817668"/>
<dbReference type="InterPro" id="IPR001965">
    <property type="entry name" value="Znf_PHD"/>
</dbReference>
<dbReference type="KEGG" id="crq:GCK72_008114"/>
<dbReference type="SUPFAM" id="SSF57903">
    <property type="entry name" value="FYVE/PHD zinc finger"/>
    <property type="match status" value="1"/>
</dbReference>
<keyword evidence="4" id="KW-0862">Zinc</keyword>
<dbReference type="CDD" id="cd15522">
    <property type="entry name" value="PHD_TAF3"/>
    <property type="match status" value="1"/>
</dbReference>
<dbReference type="RefSeq" id="XP_003105711.2">
    <property type="nucleotide sequence ID" value="XM_003105663.2"/>
</dbReference>
<comment type="subcellular location">
    <subcellularLocation>
        <location evidence="1">Nucleus</location>
    </subcellularLocation>
</comment>
<evidence type="ECO:0000256" key="5">
    <source>
        <dbReference type="ARBA" id="ARBA00023015"/>
    </source>
</evidence>
<dbReference type="GO" id="GO:0045944">
    <property type="term" value="P:positive regulation of transcription by RNA polymerase II"/>
    <property type="evidence" value="ECO:0007669"/>
    <property type="project" value="TreeGrafter"/>
</dbReference>
<feature type="compositionally biased region" description="Basic and acidic residues" evidence="8">
    <location>
        <begin position="249"/>
        <end position="262"/>
    </location>
</feature>
<dbReference type="PROSITE" id="PS50089">
    <property type="entry name" value="ZF_RING_2"/>
    <property type="match status" value="1"/>
</dbReference>
<dbReference type="OrthoDB" id="436852at2759"/>
<dbReference type="PROSITE" id="PS50016">
    <property type="entry name" value="ZF_PHD_2"/>
    <property type="match status" value="1"/>
</dbReference>
<keyword evidence="10" id="KW-1185">Reference proteome</keyword>
<feature type="region of interest" description="Disordered" evidence="8">
    <location>
        <begin position="243"/>
        <end position="262"/>
    </location>
</feature>
<dbReference type="InterPro" id="IPR001841">
    <property type="entry name" value="Znf_RING"/>
</dbReference>
<evidence type="ECO:0000256" key="3">
    <source>
        <dbReference type="ARBA" id="ARBA00022771"/>
    </source>
</evidence>
<dbReference type="Gene3D" id="3.30.40.10">
    <property type="entry name" value="Zinc/RING finger domain, C3HC4 (zinc finger)"/>
    <property type="match status" value="1"/>
</dbReference>
<dbReference type="GO" id="GO:0002039">
    <property type="term" value="F:p53 binding"/>
    <property type="evidence" value="ECO:0007669"/>
    <property type="project" value="TreeGrafter"/>
</dbReference>
<dbReference type="GO" id="GO:0008270">
    <property type="term" value="F:zinc ion binding"/>
    <property type="evidence" value="ECO:0007669"/>
    <property type="project" value="UniProtKB-KW"/>
</dbReference>
<dbReference type="InterPro" id="IPR013083">
    <property type="entry name" value="Znf_RING/FYVE/PHD"/>
</dbReference>